<keyword evidence="10" id="KW-1185">Reference proteome</keyword>
<dbReference type="OrthoDB" id="9780392at2"/>
<evidence type="ECO:0000313" key="9">
    <source>
        <dbReference type="EMBL" id="KJK46627.1"/>
    </source>
</evidence>
<dbReference type="InterPro" id="IPR019576">
    <property type="entry name" value="Pyridoxamine_oxidase_dimer_C"/>
</dbReference>
<evidence type="ECO:0000256" key="1">
    <source>
        <dbReference type="ARBA" id="ARBA00007301"/>
    </source>
</evidence>
<dbReference type="EC" id="1.4.3.5" evidence="5"/>
<dbReference type="Pfam" id="PF01243">
    <property type="entry name" value="PNPOx_N"/>
    <property type="match status" value="1"/>
</dbReference>
<dbReference type="InterPro" id="IPR053451">
    <property type="entry name" value="Phenazine_biosynth_oxidase"/>
</dbReference>
<protein>
    <recommendedName>
        <fullName evidence="5">Pyridoxamine 5'-phosphate oxidase</fullName>
        <ecNumber evidence="5">1.4.3.5</ecNumber>
    </recommendedName>
</protein>
<dbReference type="Pfam" id="PF10590">
    <property type="entry name" value="PNP_phzG_C"/>
    <property type="match status" value="1"/>
</dbReference>
<feature type="binding site" evidence="6">
    <location>
        <begin position="135"/>
        <end position="136"/>
    </location>
    <ligand>
        <name>FMN</name>
        <dbReference type="ChEBI" id="CHEBI:58210"/>
    </ligand>
</feature>
<comment type="cofactor">
    <cofactor evidence="6">
        <name>FMN</name>
        <dbReference type="ChEBI" id="CHEBI:58210"/>
    </cofactor>
    <text evidence="6">Binds 1 FMN per subunit.</text>
</comment>
<feature type="domain" description="Pyridoxamine 5'-phosphate oxidase N-terminal" evidence="7">
    <location>
        <begin position="30"/>
        <end position="150"/>
    </location>
</feature>
<keyword evidence="3 6" id="KW-0288">FMN</keyword>
<sequence>MTLSGDATLVLPEFDAPPADPIALLAEWFDAAVRREVREPFAMVLSTADAGRPSSRVVLFKHLQDGALVFAGSSSSRKGRELAANPFAAVNFHWRETLQQITVTGSVERLPAETSDELFAERPRAAQAAAMVSLQSAPLQDEDVLRAGVESLVESGVPLDRPHEWFGYRLVPDGIEFWQGRPDRLHRRLRYTRDEQGWTPERLQP</sequence>
<evidence type="ECO:0000256" key="4">
    <source>
        <dbReference type="ARBA" id="ARBA00023002"/>
    </source>
</evidence>
<comment type="caution">
    <text evidence="9">The sequence shown here is derived from an EMBL/GenBank/DDBJ whole genome shotgun (WGS) entry which is preliminary data.</text>
</comment>
<dbReference type="NCBIfam" id="NF004231">
    <property type="entry name" value="PRK05679.1"/>
    <property type="match status" value="1"/>
</dbReference>
<feature type="domain" description="Pyridoxine 5'-phosphate oxidase dimerisation C-terminal" evidence="8">
    <location>
        <begin position="165"/>
        <end position="205"/>
    </location>
</feature>
<evidence type="ECO:0000256" key="5">
    <source>
        <dbReference type="NCBIfam" id="TIGR00558"/>
    </source>
</evidence>
<dbReference type="Gene3D" id="2.30.110.10">
    <property type="entry name" value="Electron Transport, Fmn-binding Protein, Chain A"/>
    <property type="match status" value="1"/>
</dbReference>
<feature type="binding site" evidence="6">
    <location>
        <begin position="56"/>
        <end position="61"/>
    </location>
    <ligand>
        <name>FMN</name>
        <dbReference type="ChEBI" id="CHEBI:58210"/>
    </ligand>
</feature>
<comment type="similarity">
    <text evidence="1">Belongs to the pyridoxamine 5'-phosphate oxidase family.</text>
</comment>
<dbReference type="Proteomes" id="UP000033393">
    <property type="component" value="Unassembled WGS sequence"/>
</dbReference>
<dbReference type="InterPro" id="IPR012349">
    <property type="entry name" value="Split_barrel_FMN-bd"/>
</dbReference>
<dbReference type="GO" id="GO:0004733">
    <property type="term" value="F:pyridoxamine phosphate oxidase activity"/>
    <property type="evidence" value="ECO:0007669"/>
    <property type="project" value="UniProtKB-UniRule"/>
</dbReference>
<dbReference type="PATRIC" id="fig|68170.10.peg.5828"/>
<keyword evidence="4" id="KW-0560">Oxidoreductase</keyword>
<feature type="binding site" evidence="6">
    <location>
        <position position="100"/>
    </location>
    <ligand>
        <name>FMN</name>
        <dbReference type="ChEBI" id="CHEBI:58210"/>
    </ligand>
</feature>
<keyword evidence="2" id="KW-0285">Flavoprotein</keyword>
<dbReference type="NCBIfam" id="TIGR00558">
    <property type="entry name" value="pdxH"/>
    <property type="match status" value="1"/>
</dbReference>
<evidence type="ECO:0000256" key="3">
    <source>
        <dbReference type="ARBA" id="ARBA00022643"/>
    </source>
</evidence>
<evidence type="ECO:0000256" key="6">
    <source>
        <dbReference type="PIRSR" id="PIRSR000190-2"/>
    </source>
</evidence>
<reference evidence="9 10" key="1">
    <citation type="submission" date="2015-02" db="EMBL/GenBank/DDBJ databases">
        <authorList>
            <person name="Ju K.-S."/>
            <person name="Doroghazi J.R."/>
            <person name="Metcalf W."/>
        </authorList>
    </citation>
    <scope>NUCLEOTIDE SEQUENCE [LARGE SCALE GENOMIC DNA]</scope>
    <source>
        <strain evidence="9 10">NRRL B-16140</strain>
    </source>
</reference>
<feature type="binding site" evidence="6">
    <location>
        <position position="188"/>
    </location>
    <ligand>
        <name>FMN</name>
        <dbReference type="ChEBI" id="CHEBI:58210"/>
    </ligand>
</feature>
<dbReference type="SUPFAM" id="SSF50475">
    <property type="entry name" value="FMN-binding split barrel"/>
    <property type="match status" value="1"/>
</dbReference>
<gene>
    <name evidence="9" type="ORF">UK23_22935</name>
</gene>
<feature type="binding site" evidence="6">
    <location>
        <position position="78"/>
    </location>
    <ligand>
        <name>FMN</name>
        <dbReference type="ChEBI" id="CHEBI:58210"/>
    </ligand>
</feature>
<dbReference type="PIRSF" id="PIRSF000190">
    <property type="entry name" value="Pyd_amn-ph_oxd"/>
    <property type="match status" value="1"/>
</dbReference>
<feature type="binding site" evidence="6">
    <location>
        <position position="178"/>
    </location>
    <ligand>
        <name>FMN</name>
        <dbReference type="ChEBI" id="CHEBI:58210"/>
    </ligand>
</feature>
<accession>A0A0F0GX89</accession>
<evidence type="ECO:0000259" key="7">
    <source>
        <dbReference type="Pfam" id="PF01243"/>
    </source>
</evidence>
<feature type="binding site" evidence="6">
    <location>
        <position position="77"/>
    </location>
    <ligand>
        <name>FMN</name>
        <dbReference type="ChEBI" id="CHEBI:58210"/>
    </ligand>
</feature>
<evidence type="ECO:0000256" key="2">
    <source>
        <dbReference type="ARBA" id="ARBA00022630"/>
    </source>
</evidence>
<dbReference type="PANTHER" id="PTHR10851">
    <property type="entry name" value="PYRIDOXINE-5-PHOSPHATE OXIDASE"/>
    <property type="match status" value="1"/>
</dbReference>
<dbReference type="InterPro" id="IPR000659">
    <property type="entry name" value="Pyridox_Oxase"/>
</dbReference>
<name>A0A0F0GX89_LENAE</name>
<evidence type="ECO:0000313" key="10">
    <source>
        <dbReference type="Proteomes" id="UP000033393"/>
    </source>
</evidence>
<dbReference type="GO" id="GO:0010181">
    <property type="term" value="F:FMN binding"/>
    <property type="evidence" value="ECO:0007669"/>
    <property type="project" value="UniProtKB-UniRule"/>
</dbReference>
<dbReference type="PANTHER" id="PTHR10851:SF0">
    <property type="entry name" value="PYRIDOXINE-5'-PHOSPHATE OXIDASE"/>
    <property type="match status" value="1"/>
</dbReference>
<dbReference type="InterPro" id="IPR011576">
    <property type="entry name" value="Pyridox_Oxase_N"/>
</dbReference>
<dbReference type="AlphaFoldDB" id="A0A0F0GX89"/>
<organism evidence="9 10">
    <name type="scientific">Lentzea aerocolonigenes</name>
    <name type="common">Lechevalieria aerocolonigenes</name>
    <name type="synonym">Saccharothrix aerocolonigenes</name>
    <dbReference type="NCBI Taxonomy" id="68170"/>
    <lineage>
        <taxon>Bacteria</taxon>
        <taxon>Bacillati</taxon>
        <taxon>Actinomycetota</taxon>
        <taxon>Actinomycetes</taxon>
        <taxon>Pseudonocardiales</taxon>
        <taxon>Pseudonocardiaceae</taxon>
        <taxon>Lentzea</taxon>
    </lineage>
</organism>
<dbReference type="GO" id="GO:0008615">
    <property type="term" value="P:pyridoxine biosynthetic process"/>
    <property type="evidence" value="ECO:0007669"/>
    <property type="project" value="UniProtKB-UniRule"/>
</dbReference>
<dbReference type="RefSeq" id="WP_045313661.1">
    <property type="nucleotide sequence ID" value="NZ_JYJG01000159.1"/>
</dbReference>
<dbReference type="EMBL" id="JYJG01000159">
    <property type="protein sequence ID" value="KJK46627.1"/>
    <property type="molecule type" value="Genomic_DNA"/>
</dbReference>
<evidence type="ECO:0000259" key="8">
    <source>
        <dbReference type="Pfam" id="PF10590"/>
    </source>
</evidence>
<dbReference type="NCBIfam" id="NF038138">
    <property type="entry name" value="phena_PhzG"/>
    <property type="match status" value="1"/>
</dbReference>
<proteinExistence type="inferred from homology"/>